<feature type="region of interest" description="Disordered" evidence="1">
    <location>
        <begin position="124"/>
        <end position="172"/>
    </location>
</feature>
<accession>A0A5A7U3T5</accession>
<evidence type="ECO:0000256" key="1">
    <source>
        <dbReference type="SAM" id="MobiDB-lite"/>
    </source>
</evidence>
<organism evidence="2 4">
    <name type="scientific">Cucumis melo var. makuwa</name>
    <name type="common">Oriental melon</name>
    <dbReference type="NCBI Taxonomy" id="1194695"/>
    <lineage>
        <taxon>Eukaryota</taxon>
        <taxon>Viridiplantae</taxon>
        <taxon>Streptophyta</taxon>
        <taxon>Embryophyta</taxon>
        <taxon>Tracheophyta</taxon>
        <taxon>Spermatophyta</taxon>
        <taxon>Magnoliopsida</taxon>
        <taxon>eudicotyledons</taxon>
        <taxon>Gunneridae</taxon>
        <taxon>Pentapetalae</taxon>
        <taxon>rosids</taxon>
        <taxon>fabids</taxon>
        <taxon>Cucurbitales</taxon>
        <taxon>Cucurbitaceae</taxon>
        <taxon>Benincaseae</taxon>
        <taxon>Cucumis</taxon>
    </lineage>
</organism>
<feature type="compositionally biased region" description="Polar residues" evidence="1">
    <location>
        <begin position="124"/>
        <end position="146"/>
    </location>
</feature>
<protein>
    <submittedName>
        <fullName evidence="2">Flocculation protein FLO11-like</fullName>
    </submittedName>
</protein>
<evidence type="ECO:0000313" key="5">
    <source>
        <dbReference type="Proteomes" id="UP000321947"/>
    </source>
</evidence>
<feature type="compositionally biased region" description="Acidic residues" evidence="1">
    <location>
        <begin position="160"/>
        <end position="170"/>
    </location>
</feature>
<dbReference type="OrthoDB" id="1436603at2759"/>
<gene>
    <name evidence="3" type="ORF">E5676_scaffold105G00810</name>
    <name evidence="2" type="ORF">E6C27_scaffold13G00990</name>
</gene>
<proteinExistence type="predicted"/>
<sequence>MMAICFKFYQSTSSPPIRHSFVSVESSLMALSPPKNASSTKGKRYKSTSFSRAPLVTIKIEVPNVSPPRFTQPSASSSISGSKIFIETVILDSNSDSSDGDDSVVLWKLLSRFKIGDWFGESSTPAPTAQGISSPTRAASPLNVTHHTTDSEDSFKTDEVESSEDIDDDYIPAPKETHVPEETHVPNITFTLSPANKTLEPPLIEVLRDLTTSILPPGYVGSSSQRPKKPLSKGRLIRTIFEVGPLYPRLIQELVVNLPSDFNDLSADEFHKVHIKGVCFTISSKFFNQFLGITLPVDYLVSFPTLEHLVEELTDGTMPIWPVGGQLPVASLTIKYVILHKIDTFVIHISICFPRLLSSFLLSQHPTILTLIHVVGIAPRGSSAASSIVDQSLVVLVALVALESTASSSDPQA</sequence>
<comment type="caution">
    <text evidence="2">The sequence shown here is derived from an EMBL/GenBank/DDBJ whole genome shotgun (WGS) entry which is preliminary data.</text>
</comment>
<reference evidence="4 5" key="1">
    <citation type="submission" date="2019-08" db="EMBL/GenBank/DDBJ databases">
        <title>Draft genome sequences of two oriental melons (Cucumis melo L. var makuwa).</title>
        <authorList>
            <person name="Kwon S.-Y."/>
        </authorList>
    </citation>
    <scope>NUCLEOTIDE SEQUENCE [LARGE SCALE GENOMIC DNA]</scope>
    <source>
        <strain evidence="5">cv. Chang Bougi</strain>
        <strain evidence="4">cv. SW 3</strain>
        <tissue evidence="2">Leaf</tissue>
    </source>
</reference>
<name>A0A5A7U3T5_CUCMM</name>
<dbReference type="Proteomes" id="UP000321393">
    <property type="component" value="Unassembled WGS sequence"/>
</dbReference>
<dbReference type="EMBL" id="SSTE01011953">
    <property type="protein sequence ID" value="KAA0049940.1"/>
    <property type="molecule type" value="Genomic_DNA"/>
</dbReference>
<dbReference type="EMBL" id="SSTD01013124">
    <property type="protein sequence ID" value="TYK07672.1"/>
    <property type="molecule type" value="Genomic_DNA"/>
</dbReference>
<dbReference type="AlphaFoldDB" id="A0A5A7U3T5"/>
<dbReference type="Proteomes" id="UP000321947">
    <property type="component" value="Unassembled WGS sequence"/>
</dbReference>
<evidence type="ECO:0000313" key="4">
    <source>
        <dbReference type="Proteomes" id="UP000321393"/>
    </source>
</evidence>
<evidence type="ECO:0000313" key="2">
    <source>
        <dbReference type="EMBL" id="KAA0049940.1"/>
    </source>
</evidence>
<evidence type="ECO:0000313" key="3">
    <source>
        <dbReference type="EMBL" id="TYK07672.1"/>
    </source>
</evidence>
<feature type="compositionally biased region" description="Basic and acidic residues" evidence="1">
    <location>
        <begin position="147"/>
        <end position="159"/>
    </location>
</feature>